<dbReference type="InterPro" id="IPR016024">
    <property type="entry name" value="ARM-type_fold"/>
</dbReference>
<dbReference type="Proteomes" id="UP001212152">
    <property type="component" value="Unassembled WGS sequence"/>
</dbReference>
<gene>
    <name evidence="1" type="ORF">HDU87_001081</name>
</gene>
<organism evidence="1 2">
    <name type="scientific">Geranomyces variabilis</name>
    <dbReference type="NCBI Taxonomy" id="109894"/>
    <lineage>
        <taxon>Eukaryota</taxon>
        <taxon>Fungi</taxon>
        <taxon>Fungi incertae sedis</taxon>
        <taxon>Chytridiomycota</taxon>
        <taxon>Chytridiomycota incertae sedis</taxon>
        <taxon>Chytridiomycetes</taxon>
        <taxon>Spizellomycetales</taxon>
        <taxon>Powellomycetaceae</taxon>
        <taxon>Geranomyces</taxon>
    </lineage>
</organism>
<comment type="caution">
    <text evidence="1">The sequence shown here is derived from an EMBL/GenBank/DDBJ whole genome shotgun (WGS) entry which is preliminary data.</text>
</comment>
<dbReference type="EMBL" id="JADGJQ010000012">
    <property type="protein sequence ID" value="KAJ3181472.1"/>
    <property type="molecule type" value="Genomic_DNA"/>
</dbReference>
<keyword evidence="2" id="KW-1185">Reference proteome</keyword>
<reference evidence="1" key="1">
    <citation type="submission" date="2020-05" db="EMBL/GenBank/DDBJ databases">
        <title>Phylogenomic resolution of chytrid fungi.</title>
        <authorList>
            <person name="Stajich J.E."/>
            <person name="Amses K."/>
            <person name="Simmons R."/>
            <person name="Seto K."/>
            <person name="Myers J."/>
            <person name="Bonds A."/>
            <person name="Quandt C.A."/>
            <person name="Barry K."/>
            <person name="Liu P."/>
            <person name="Grigoriev I."/>
            <person name="Longcore J.E."/>
            <person name="James T.Y."/>
        </authorList>
    </citation>
    <scope>NUCLEOTIDE SEQUENCE</scope>
    <source>
        <strain evidence="1">JEL0379</strain>
    </source>
</reference>
<dbReference type="SUPFAM" id="SSF48371">
    <property type="entry name" value="ARM repeat"/>
    <property type="match status" value="2"/>
</dbReference>
<dbReference type="InterPro" id="IPR011989">
    <property type="entry name" value="ARM-like"/>
</dbReference>
<accession>A0AAD5XS49</accession>
<name>A0AAD5XS49_9FUNG</name>
<proteinExistence type="predicted"/>
<sequence length="1398" mass="154005">MHAAPDACWEDSELEMMQGGSMGNSAFAEHESVVTDFSISIPFAAYEAFMSLASLLSDPRHLGPVLRLLSTLLPFVKMHLSTCQLLATSVVDMDSLTRPVAVIIESLDGLPQSASDAESVYARERVVVFALDVSLALSSLSSHADILQDQLLGLLVAAKHPNGVPGTLAHCILSQPISSDGDPLLGNLVRQSKEWVQTCVFEQVEETWHAHRERVLCRPLVIRALMGCLTDQTSAAFRARAYAFLSAVINDARGNDDFQFQILISTQLLFDFDDGKLMEAVLGSIESIDRSTLASFWLTALLHKNKRLREKAAEVLPATFATELRSAEFHICPAECLVIPPSLIAVLSSPTPSGPRTDHQGLDLELFARAFEQHPTDRSSFTDHLRALVSVIQDEQTQYRALQLDIASKLVDEFCGNNPWTKSAAALPRLLSVVRILMEKDAKVIQQIRASPSFFIRLAEHVFNPDAQVRFETARILYSVHLAEAATSSRLASCYHTYGTRPGKAVRLPPDGGWVVFFRGYRQTVSLPKAESLLFGGWANPFAWRAQSAGELLTAARNHAQFHEALDALHSACCSEQNATAITGNAVDPLSRILTVPPANAEDIELLSRVLVFVQHILDWSTDLMHAKDWLIPCFQRVLLPCVRQTIPTTATLQGHVLSFIVKVFRCTFQSLQLNLLSQTLCFTTFTSSIQCWQSHPSPENICNALEILAAMIALPAQFHTDALENAVCTLVSFVTSIQRLREAGESRYHQRGLYTRSVLCLRLIANKSTNVKVWLKEDSLAWLMTLLNDDAGIQKLALGIIAKFVTVPAFRMAVKIVLPDYLNLALEIFADPAADCSIKKEAVLVISSALLAAVGTPSSSEHDRDISKIEDGGFFNALPLAFAASTTSTPFHTCLADTLLNIARMAPQYLRQTLSNLHLWEPLVRMLNVVDDASAGSQELYQQFAHKQATELPYALTAWPARVCLMQTLWILLHEDPELQVHIIQHTPLIDHVLDILDVCASRVKIDSSSSDDMVGEILEPSMRVLSELLFTCATQNASSLETRFRSASTGESIMRLIVWSHNSEKQKARTACQLLARLVTLHYGGTIDLGMDQLFETRLSDHEATGTIAVTLHDSLANVLLNKYDADDPPYMESARISLQALLGCNERVKQRALQGSQLVKIHAGKAKLHVVLLEVLARQDCNEELVLEMLNAAANFIGNCRENKRLMFESLVVRAPQSTSLTQAILKHVRKKTTSLALFRASFGIFKGLALDAEARNMMWKTEARSHATTPKAAALRVLCNLAAAKENKSRFLLTEEFITALHELLKASDPDIASLTAALIRALVHESEKANVVGPSSINSGRIERTCAGMLASSIIGRVFARQAAYGGFKFGQRQIDLLTLGEGNLLSLETFSL</sequence>
<evidence type="ECO:0000313" key="1">
    <source>
        <dbReference type="EMBL" id="KAJ3181472.1"/>
    </source>
</evidence>
<dbReference type="Gene3D" id="1.25.10.10">
    <property type="entry name" value="Leucine-rich Repeat Variant"/>
    <property type="match status" value="1"/>
</dbReference>
<protein>
    <submittedName>
        <fullName evidence="1">Uncharacterized protein</fullName>
    </submittedName>
</protein>
<evidence type="ECO:0000313" key="2">
    <source>
        <dbReference type="Proteomes" id="UP001212152"/>
    </source>
</evidence>